<keyword evidence="2" id="KW-0378">Hydrolase</keyword>
<dbReference type="PRINTS" id="PR00111">
    <property type="entry name" value="ABHYDROLASE"/>
</dbReference>
<accession>A0A2I0QRD7</accession>
<evidence type="ECO:0000259" key="1">
    <source>
        <dbReference type="Pfam" id="PF00561"/>
    </source>
</evidence>
<dbReference type="SUPFAM" id="SSF53474">
    <property type="entry name" value="alpha/beta-Hydrolases"/>
    <property type="match status" value="1"/>
</dbReference>
<evidence type="ECO:0000313" key="2">
    <source>
        <dbReference type="EMBL" id="PKR76896.1"/>
    </source>
</evidence>
<dbReference type="InterPro" id="IPR000639">
    <property type="entry name" value="Epox_hydrolase-like"/>
</dbReference>
<dbReference type="PANTHER" id="PTHR43798">
    <property type="entry name" value="MONOACYLGLYCEROL LIPASE"/>
    <property type="match status" value="1"/>
</dbReference>
<feature type="domain" description="AB hydrolase-1" evidence="1">
    <location>
        <begin position="28"/>
        <end position="283"/>
    </location>
</feature>
<sequence>MSTIELKKVKVPNGETIAYRERSGGDQTVLLIHGNMISSKHWDIFMEAFDSSYHLVAIDLPGFGESTYLSEINSIQDLSNHVRLFVEALDLDLYAIVGWSTGGAVGLQYCANYDHPTEKLVLLASASTRGYPFYATGEDGLPDPTRRLETFEEVKQDPGKTLAIQGAYDRKDRDLLKAIWNQLIYTHNQPSPDKYEEYVDDLLTQRNLAEIYHALNTFNISNEFNGLIKGTGEVDKIDVPTLVLRGERDFVITEDMAKEIVEDLGDLATFVELKDSGHSPLVDDMGQLVREIEEFLKK</sequence>
<dbReference type="GO" id="GO:0016787">
    <property type="term" value="F:hydrolase activity"/>
    <property type="evidence" value="ECO:0007669"/>
    <property type="project" value="UniProtKB-KW"/>
</dbReference>
<dbReference type="OrthoDB" id="252464at2"/>
<dbReference type="Gene3D" id="3.40.50.1820">
    <property type="entry name" value="alpha/beta hydrolase"/>
    <property type="match status" value="1"/>
</dbReference>
<name>A0A2I0QRD7_9BACI</name>
<dbReference type="InterPro" id="IPR029058">
    <property type="entry name" value="AB_hydrolase_fold"/>
</dbReference>
<protein>
    <submittedName>
        <fullName evidence="2">Alpha/beta hydrolase</fullName>
    </submittedName>
</protein>
<keyword evidence="3" id="KW-1185">Reference proteome</keyword>
<dbReference type="PRINTS" id="PR00412">
    <property type="entry name" value="EPOXHYDRLASE"/>
</dbReference>
<dbReference type="Pfam" id="PF00561">
    <property type="entry name" value="Abhydrolase_1"/>
    <property type="match status" value="1"/>
</dbReference>
<dbReference type="PANTHER" id="PTHR43798:SF33">
    <property type="entry name" value="HYDROLASE, PUTATIVE (AFU_ORTHOLOGUE AFUA_2G14860)-RELATED"/>
    <property type="match status" value="1"/>
</dbReference>
<organism evidence="2 3">
    <name type="scientific">Halalkalibacillus sediminis</name>
    <dbReference type="NCBI Taxonomy" id="2018042"/>
    <lineage>
        <taxon>Bacteria</taxon>
        <taxon>Bacillati</taxon>
        <taxon>Bacillota</taxon>
        <taxon>Bacilli</taxon>
        <taxon>Bacillales</taxon>
        <taxon>Bacillaceae</taxon>
        <taxon>Halalkalibacillus</taxon>
    </lineage>
</organism>
<dbReference type="AlphaFoldDB" id="A0A2I0QRD7"/>
<dbReference type="EMBL" id="PJNH01000004">
    <property type="protein sequence ID" value="PKR76896.1"/>
    <property type="molecule type" value="Genomic_DNA"/>
</dbReference>
<comment type="caution">
    <text evidence="2">The sequence shown here is derived from an EMBL/GenBank/DDBJ whole genome shotgun (WGS) entry which is preliminary data.</text>
</comment>
<dbReference type="Proteomes" id="UP000243524">
    <property type="component" value="Unassembled WGS sequence"/>
</dbReference>
<dbReference type="InterPro" id="IPR050266">
    <property type="entry name" value="AB_hydrolase_sf"/>
</dbReference>
<reference evidence="2 3" key="1">
    <citation type="submission" date="2017-06" db="EMBL/GenBank/DDBJ databases">
        <title>the draft geome sequence of Illustriluteabacillus marina B3227.</title>
        <authorList>
            <person name="He R.-H."/>
            <person name="Du Z.-J."/>
        </authorList>
    </citation>
    <scope>NUCLEOTIDE SEQUENCE [LARGE SCALE GENOMIC DNA]</scope>
    <source>
        <strain evidence="2 3">B3227</strain>
    </source>
</reference>
<dbReference type="GO" id="GO:0016020">
    <property type="term" value="C:membrane"/>
    <property type="evidence" value="ECO:0007669"/>
    <property type="project" value="TreeGrafter"/>
</dbReference>
<proteinExistence type="predicted"/>
<dbReference type="InterPro" id="IPR000073">
    <property type="entry name" value="AB_hydrolase_1"/>
</dbReference>
<dbReference type="RefSeq" id="WP_101332646.1">
    <property type="nucleotide sequence ID" value="NZ_PJNH01000004.1"/>
</dbReference>
<gene>
    <name evidence="2" type="ORF">CEY16_13900</name>
</gene>
<evidence type="ECO:0000313" key="3">
    <source>
        <dbReference type="Proteomes" id="UP000243524"/>
    </source>
</evidence>